<dbReference type="InterPro" id="IPR051539">
    <property type="entry name" value="T4SS-coupling_protein"/>
</dbReference>
<comment type="similarity">
    <text evidence="2">Belongs to the VirD4/TraG family.</text>
</comment>
<evidence type="ECO:0000256" key="6">
    <source>
        <dbReference type="ARBA" id="ARBA00023136"/>
    </source>
</evidence>
<keyword evidence="6" id="KW-0472">Membrane</keyword>
<dbReference type="PANTHER" id="PTHR37937:SF1">
    <property type="entry name" value="CONJUGATIVE TRANSFER: DNA TRANSPORT"/>
    <property type="match status" value="1"/>
</dbReference>
<organism evidence="7 8">
    <name type="scientific">Filomicrobium insigne</name>
    <dbReference type="NCBI Taxonomy" id="418854"/>
    <lineage>
        <taxon>Bacteria</taxon>
        <taxon>Pseudomonadati</taxon>
        <taxon>Pseudomonadota</taxon>
        <taxon>Alphaproteobacteria</taxon>
        <taxon>Hyphomicrobiales</taxon>
        <taxon>Hyphomicrobiaceae</taxon>
        <taxon>Filomicrobium</taxon>
    </lineage>
</organism>
<gene>
    <name evidence="7" type="ORF">SAMN04488061_3342</name>
</gene>
<keyword evidence="8" id="KW-1185">Reference proteome</keyword>
<keyword evidence="3" id="KW-1003">Cell membrane</keyword>
<dbReference type="InterPro" id="IPR003688">
    <property type="entry name" value="TraG/VirD4"/>
</dbReference>
<evidence type="ECO:0000256" key="1">
    <source>
        <dbReference type="ARBA" id="ARBA00004651"/>
    </source>
</evidence>
<dbReference type="Proteomes" id="UP000198795">
    <property type="component" value="Unassembled WGS sequence"/>
</dbReference>
<dbReference type="CDD" id="cd01127">
    <property type="entry name" value="TrwB_TraG_TraD_VirD4"/>
    <property type="match status" value="1"/>
</dbReference>
<dbReference type="InterPro" id="IPR027417">
    <property type="entry name" value="P-loop_NTPase"/>
</dbReference>
<evidence type="ECO:0000256" key="5">
    <source>
        <dbReference type="ARBA" id="ARBA00022989"/>
    </source>
</evidence>
<reference evidence="7 8" key="1">
    <citation type="submission" date="2016-10" db="EMBL/GenBank/DDBJ databases">
        <authorList>
            <person name="Varghese N."/>
            <person name="Submissions S."/>
        </authorList>
    </citation>
    <scope>NUCLEOTIDE SEQUENCE [LARGE SCALE GENOMIC DNA]</scope>
    <source>
        <strain evidence="7 8">CGMCC 1.6497</strain>
    </source>
</reference>
<evidence type="ECO:0000256" key="3">
    <source>
        <dbReference type="ARBA" id="ARBA00022475"/>
    </source>
</evidence>
<evidence type="ECO:0000313" key="7">
    <source>
        <dbReference type="EMBL" id="SDP56675.1"/>
    </source>
</evidence>
<comment type="subcellular location">
    <subcellularLocation>
        <location evidence="1">Cell membrane</location>
        <topology evidence="1">Multi-pass membrane protein</topology>
    </subcellularLocation>
</comment>
<evidence type="ECO:0000256" key="2">
    <source>
        <dbReference type="ARBA" id="ARBA00008806"/>
    </source>
</evidence>
<evidence type="ECO:0000256" key="4">
    <source>
        <dbReference type="ARBA" id="ARBA00022692"/>
    </source>
</evidence>
<accession>A0A1H0TSA1</accession>
<dbReference type="EMBL" id="FNJC01000005">
    <property type="protein sequence ID" value="SDP56675.1"/>
    <property type="molecule type" value="Genomic_DNA"/>
</dbReference>
<dbReference type="Pfam" id="PF02534">
    <property type="entry name" value="T4SS-DNA_transf"/>
    <property type="match status" value="1"/>
</dbReference>
<dbReference type="RefSeq" id="WP_090230408.1">
    <property type="nucleotide sequence ID" value="NZ_FNJC01000005.1"/>
</dbReference>
<sequence length="539" mass="60190">MHSSSFNEHYRFGSAAWAEAHQLRAAGLFEPKGPQIGFFDRRAIYLAGDAPMITIGGAGSGKLRDVLGYVVCRSPGERMMFLDPRGELAAISWHVHAMYGEQAYFFNPYGLHFLPQLACNPLDILDLNGPSFHADCKFIARSLITVTSTSDGKYFEQRGGGWVEALLKIDVEKNGFTSLPRLMRLVNLAESGSPAWIDVIEAMSRSRFEDVRRTGGEMITKQQDSPREFGSIMGEIYASLGFLDDPVLQASLERSDFSLSALCDPDKACKIFIMMPAETLKIAAPLLRLLFTVTMLHKGRTPLSPRVNLIVDEAGQLGAFEDLLRAFTFGRGAGIRAWAFFQDVGQIIRHYGAPGVQGFLGSAQMRQFFGVRDYETARLVSNMLGTETLEYDDLKAQDAARRHKAQAVHRALSGEDLFAAMLDAAHFSRAEKHRTKQARKIMTEDEILGLPEDRQILFISGKNLPPVYAAKYPYYMQRAMAGLYLPNPYHPPHDSVRIAGRFGSKWAARVIREAVPENFASFAQYRDGKWAYVEGYKPT</sequence>
<evidence type="ECO:0000313" key="8">
    <source>
        <dbReference type="Proteomes" id="UP000198795"/>
    </source>
</evidence>
<protein>
    <submittedName>
        <fullName evidence="7">Type IV secretion system protein VirD4</fullName>
    </submittedName>
</protein>
<name>A0A1H0TSA1_9HYPH</name>
<dbReference type="PANTHER" id="PTHR37937">
    <property type="entry name" value="CONJUGATIVE TRANSFER: DNA TRANSPORT"/>
    <property type="match status" value="1"/>
</dbReference>
<dbReference type="SUPFAM" id="SSF52540">
    <property type="entry name" value="P-loop containing nucleoside triphosphate hydrolases"/>
    <property type="match status" value="1"/>
</dbReference>
<keyword evidence="5" id="KW-1133">Transmembrane helix</keyword>
<dbReference type="Gene3D" id="3.40.50.300">
    <property type="entry name" value="P-loop containing nucleotide triphosphate hydrolases"/>
    <property type="match status" value="1"/>
</dbReference>
<proteinExistence type="inferred from homology"/>
<keyword evidence="4" id="KW-0812">Transmembrane</keyword>
<comment type="caution">
    <text evidence="7">The sequence shown here is derived from an EMBL/GenBank/DDBJ whole genome shotgun (WGS) entry which is preliminary data.</text>
</comment>